<organism evidence="1 2">
    <name type="scientific">Nakamurella aerolata</name>
    <dbReference type="NCBI Taxonomy" id="1656892"/>
    <lineage>
        <taxon>Bacteria</taxon>
        <taxon>Bacillati</taxon>
        <taxon>Actinomycetota</taxon>
        <taxon>Actinomycetes</taxon>
        <taxon>Nakamurellales</taxon>
        <taxon>Nakamurellaceae</taxon>
        <taxon>Nakamurella</taxon>
    </lineage>
</organism>
<dbReference type="InterPro" id="IPR019639">
    <property type="entry name" value="DUF2505"/>
</dbReference>
<evidence type="ECO:0000313" key="1">
    <source>
        <dbReference type="EMBL" id="NNG35509.1"/>
    </source>
</evidence>
<dbReference type="AlphaFoldDB" id="A0A849A4K1"/>
<evidence type="ECO:0000313" key="2">
    <source>
        <dbReference type="Proteomes" id="UP000562984"/>
    </source>
</evidence>
<dbReference type="RefSeq" id="WP_171199185.1">
    <property type="nucleotide sequence ID" value="NZ_JABEND010000003.1"/>
</dbReference>
<comment type="caution">
    <text evidence="1">The sequence shown here is derived from an EMBL/GenBank/DDBJ whole genome shotgun (WGS) entry which is preliminary data.</text>
</comment>
<proteinExistence type="predicted"/>
<dbReference type="SUPFAM" id="SSF55961">
    <property type="entry name" value="Bet v1-like"/>
    <property type="match status" value="1"/>
</dbReference>
<sequence length="165" mass="16951">MPTPLKAEKSLPVAPDAAVAAFADPDYLNGRLAAAGGTDPKIVTQERSGDELTLVTEQAIPAGVLPSVVSSLLPGDVQITRTEKWAPDGSGGYRADFDVTIKNAPASLKGTMTLTPAGSGSTLTVDGQATVPIPFLGGKIEGVIVEQVGKLLAVEEKYAAEQLPK</sequence>
<accession>A0A849A4K1</accession>
<name>A0A849A4K1_9ACTN</name>
<dbReference type="Proteomes" id="UP000562984">
    <property type="component" value="Unassembled WGS sequence"/>
</dbReference>
<protein>
    <submittedName>
        <fullName evidence="1">DUF2505 domain-containing protein</fullName>
    </submittedName>
</protein>
<keyword evidence="2" id="KW-1185">Reference proteome</keyword>
<dbReference type="Pfam" id="PF10698">
    <property type="entry name" value="DUF2505"/>
    <property type="match status" value="1"/>
</dbReference>
<dbReference type="EMBL" id="JABEND010000003">
    <property type="protein sequence ID" value="NNG35509.1"/>
    <property type="molecule type" value="Genomic_DNA"/>
</dbReference>
<reference evidence="1 2" key="1">
    <citation type="submission" date="2020-05" db="EMBL/GenBank/DDBJ databases">
        <title>Nakamurella sp. DB0629 isolated from air conditioner.</title>
        <authorList>
            <person name="Kim D.H."/>
            <person name="Kim D.-U."/>
        </authorList>
    </citation>
    <scope>NUCLEOTIDE SEQUENCE [LARGE SCALE GENOMIC DNA]</scope>
    <source>
        <strain evidence="1 2">DB0629</strain>
    </source>
</reference>
<gene>
    <name evidence="1" type="ORF">HKD39_07245</name>
</gene>